<name>A0A9Q8VHD2_9GAMA</name>
<accession>A0A9Q8VHD2</accession>
<keyword evidence="1" id="KW-0547">Nucleotide-binding</keyword>
<keyword evidence="1" id="KW-0067">ATP-binding</keyword>
<protein>
    <submittedName>
        <fullName evidence="1">Helicase-primase primase subunit</fullName>
    </submittedName>
</protein>
<dbReference type="Pfam" id="PF03121">
    <property type="entry name" value="Herpes_UL52"/>
    <property type="match status" value="1"/>
</dbReference>
<dbReference type="GO" id="GO:0004386">
    <property type="term" value="F:helicase activity"/>
    <property type="evidence" value="ECO:0007669"/>
    <property type="project" value="UniProtKB-KW"/>
</dbReference>
<proteinExistence type="predicted"/>
<dbReference type="EMBL" id="OK337614">
    <property type="protein sequence ID" value="UNP64466.1"/>
    <property type="molecule type" value="Genomic_DNA"/>
</dbReference>
<organism evidence="1 2">
    <name type="scientific">Saguinine gammaherpesvirus 1</name>
    <dbReference type="NCBI Taxonomy" id="2169901"/>
    <lineage>
        <taxon>Viruses</taxon>
        <taxon>Duplodnaviria</taxon>
        <taxon>Heunggongvirae</taxon>
        <taxon>Peploviricota</taxon>
        <taxon>Herviviricetes</taxon>
        <taxon>Herpesvirales</taxon>
        <taxon>Orthoherpesviridae</taxon>
        <taxon>Gammaherpesvirinae</taxon>
    </lineage>
</organism>
<keyword evidence="1" id="KW-0378">Hydrolase</keyword>
<evidence type="ECO:0000313" key="2">
    <source>
        <dbReference type="Proteomes" id="UP001142430"/>
    </source>
</evidence>
<keyword evidence="1" id="KW-0347">Helicase</keyword>
<dbReference type="Proteomes" id="UP001142430">
    <property type="component" value="Segment"/>
</dbReference>
<evidence type="ECO:0000313" key="1">
    <source>
        <dbReference type="EMBL" id="UNP64466.1"/>
    </source>
</evidence>
<sequence length="838" mass="95993">MSTDSGPFVEIPTFKVLFATDGDSAELVADVLTRTHNTYSVYAVLHNCYSLPECTTVNLQLCLPARRPGCGDKCPLLLPLTLTSTAAANFLLSGNPIPVNELQKLVNLKLARKNFKPLLDILMCGHKMDPGRNDLYSIIQWFREKFIAGLRKMYRMSPSPHWLLTTFGTYETQFVLVASTFFFEDHDCTIDTLGHLAWLFCKNRGLSLASVNSLRELGAMFRSSPIRDKIPEFVEFIKLKLSRDNFESTALDNSVDQLRGQLALSNQDLVHFIYQSFFQSLNRENFIQYTDKTSPENLPFLTPCPILEKFIDSDFRTKMTTYYNKASYLSTYIKTCYIYDSGVGGYSKETLFGLNYRYWCGQTLDMQKFMKEVNTMVPELHISPDLQGLLSLAALADHWDDNPKEPLFGHISKNPVYRCQFLNKHFFVMMDNDAFDKKLSERIFFPGDPEWPRWHDMKITQNITYSDTFFSLDRMEPQLLISRHEVFNNRLPVFNWVLDLDLPLEATEHHLDSIYGLATRLRACILDILQLIGDVTPEHPVYFFKSTCPPLDGYGEDHDLTFCHCSKMGFRIITPLPKGVAIVGTDAMVSLTQILNRSIRLDPFLMQEFPSMRESLGPFDTAIYSNGHSIRLPHTYKVDSVGQTSRLLKLFVCHPSESDKSAYVKNACSLRCLLHHSDPYESGTNKIKLFFKVSDTDHDFLAKKAVEHLPFSRTQDVIQDIEMAVNMNILAWVESHVWPKVQENIFAYLPEDKTSQFQRVTLSQNSGNLIQVKPQRGSNFKCLKFNHRNKSLTSRVFLTLYKHSDNSLIVTLMSQCFATKCGNNRPGAIFSIRVQLVD</sequence>
<reference evidence="1" key="1">
    <citation type="submission" date="2021-09" db="EMBL/GenBank/DDBJ databases">
        <title>The complete genome of the Saguinine gammaherpesvirus 1 (SgGHV-1).</title>
        <authorList>
            <person name="Marti-Carreras J."/>
            <person name="Maes P."/>
        </authorList>
    </citation>
    <scope>NUCLEOTIDE SEQUENCE</scope>
    <source>
        <strain evidence="1">S338D</strain>
    </source>
</reference>